<dbReference type="EnsemblMetazoa" id="Aqu2.1.02485_001">
    <property type="protein sequence ID" value="Aqu2.1.02485_001"/>
    <property type="gene ID" value="Aqu2.1.02485"/>
</dbReference>
<evidence type="ECO:0000313" key="1">
    <source>
        <dbReference type="EnsemblMetazoa" id="Aqu2.1.02485_001"/>
    </source>
</evidence>
<dbReference type="AlphaFoldDB" id="A0A1X7SKA0"/>
<dbReference type="InParanoid" id="A0A1X7SKA0"/>
<organism evidence="1">
    <name type="scientific">Amphimedon queenslandica</name>
    <name type="common">Sponge</name>
    <dbReference type="NCBI Taxonomy" id="400682"/>
    <lineage>
        <taxon>Eukaryota</taxon>
        <taxon>Metazoa</taxon>
        <taxon>Porifera</taxon>
        <taxon>Demospongiae</taxon>
        <taxon>Heteroscleromorpha</taxon>
        <taxon>Haplosclerida</taxon>
        <taxon>Niphatidae</taxon>
        <taxon>Amphimedon</taxon>
    </lineage>
</organism>
<sequence>MKKDAEQKLKTNFTTYIPLYYIKKGEIDYCIRVMVDSGRSGQYCAGTARRVKAKHVTEDDDQTFF</sequence>
<reference evidence="1" key="1">
    <citation type="submission" date="2017-05" db="UniProtKB">
        <authorList>
            <consortium name="EnsemblMetazoa"/>
        </authorList>
    </citation>
    <scope>IDENTIFICATION</scope>
</reference>
<accession>A0A1X7SKA0</accession>
<protein>
    <submittedName>
        <fullName evidence="1">Uncharacterized protein</fullName>
    </submittedName>
</protein>
<proteinExistence type="predicted"/>
<name>A0A1X7SKA0_AMPQE</name>